<accession>A0A8S1HSI8</accession>
<organism evidence="2 3">
    <name type="scientific">Caenorhabditis auriculariae</name>
    <dbReference type="NCBI Taxonomy" id="2777116"/>
    <lineage>
        <taxon>Eukaryota</taxon>
        <taxon>Metazoa</taxon>
        <taxon>Ecdysozoa</taxon>
        <taxon>Nematoda</taxon>
        <taxon>Chromadorea</taxon>
        <taxon>Rhabditida</taxon>
        <taxon>Rhabditina</taxon>
        <taxon>Rhabditomorpha</taxon>
        <taxon>Rhabditoidea</taxon>
        <taxon>Rhabditidae</taxon>
        <taxon>Peloderinae</taxon>
        <taxon>Caenorhabditis</taxon>
    </lineage>
</organism>
<reference evidence="2" key="1">
    <citation type="submission" date="2020-10" db="EMBL/GenBank/DDBJ databases">
        <authorList>
            <person name="Kikuchi T."/>
        </authorList>
    </citation>
    <scope>NUCLEOTIDE SEQUENCE</scope>
    <source>
        <strain evidence="2">NKZ352</strain>
    </source>
</reference>
<keyword evidence="3" id="KW-1185">Reference proteome</keyword>
<name>A0A8S1HSI8_9PELO</name>
<feature type="compositionally biased region" description="Basic residues" evidence="1">
    <location>
        <begin position="387"/>
        <end position="403"/>
    </location>
</feature>
<feature type="region of interest" description="Disordered" evidence="1">
    <location>
        <begin position="253"/>
        <end position="273"/>
    </location>
</feature>
<dbReference type="Gene3D" id="1.10.10.10">
    <property type="entry name" value="Winged helix-like DNA-binding domain superfamily/Winged helix DNA-binding domain"/>
    <property type="match status" value="1"/>
</dbReference>
<evidence type="ECO:0000313" key="2">
    <source>
        <dbReference type="EMBL" id="CAD6196022.1"/>
    </source>
</evidence>
<gene>
    <name evidence="2" type="ORF">CAUJ_LOCUS11939</name>
</gene>
<proteinExistence type="predicted"/>
<evidence type="ECO:0000313" key="3">
    <source>
        <dbReference type="Proteomes" id="UP000835052"/>
    </source>
</evidence>
<feature type="compositionally biased region" description="Low complexity" evidence="1">
    <location>
        <begin position="60"/>
        <end position="73"/>
    </location>
</feature>
<dbReference type="Proteomes" id="UP000835052">
    <property type="component" value="Unassembled WGS sequence"/>
</dbReference>
<feature type="region of interest" description="Disordered" evidence="1">
    <location>
        <begin position="369"/>
        <end position="406"/>
    </location>
</feature>
<feature type="region of interest" description="Disordered" evidence="1">
    <location>
        <begin position="60"/>
        <end position="115"/>
    </location>
</feature>
<protein>
    <submittedName>
        <fullName evidence="2">Uncharacterized protein</fullName>
    </submittedName>
</protein>
<evidence type="ECO:0000256" key="1">
    <source>
        <dbReference type="SAM" id="MobiDB-lite"/>
    </source>
</evidence>
<dbReference type="EMBL" id="CAJGYM010000065">
    <property type="protein sequence ID" value="CAD6196022.1"/>
    <property type="molecule type" value="Genomic_DNA"/>
</dbReference>
<dbReference type="InterPro" id="IPR036388">
    <property type="entry name" value="WH-like_DNA-bd_sf"/>
</dbReference>
<dbReference type="AlphaFoldDB" id="A0A8S1HSI8"/>
<sequence length="415" mass="45891">MSGFNIREICPELFEPARPHAVRRRNSREAPIDYTTTPAALRHPELAELAAMCCSESMTSTSSTSSTVNPDSSLDSSTLNASLGAASTSSHDESFGSATSRKSSSSEGYSKKGSRKPPLLYEFDKLCALAFLNVEGKTSSLTVTQITKWIKLSFPFFSKDSNVPTEVAKAMLKSDAFVFTNKEVGCESEWTLLLSDPAVASWARAIKVPSEYHFLFPGLIDLEPDVDEQPSPDQQRVTSTDIAVCHPPATKKPKITVTTPWNQTSTPSPSAWHPPTHQHFVLPQMASHFNSRPTSPLPPMQPFHMILPHPQPNQPPNHHHAYQAYLPPILMAPPQPMHPSTYHMFLFQQHLAQAQAQSQVQKMKLVPPTAKSVSPQALLAPKPPAPTKHRARPHSVQAKKRQKGSFSEFIEKYSY</sequence>
<comment type="caution">
    <text evidence="2">The sequence shown here is derived from an EMBL/GenBank/DDBJ whole genome shotgun (WGS) entry which is preliminary data.</text>
</comment>
<feature type="compositionally biased region" description="Polar residues" evidence="1">
    <location>
        <begin position="256"/>
        <end position="269"/>
    </location>
</feature>
<feature type="compositionally biased region" description="Polar residues" evidence="1">
    <location>
        <begin position="74"/>
        <end position="89"/>
    </location>
</feature>